<dbReference type="Proteomes" id="UP000695000">
    <property type="component" value="Unplaced"/>
</dbReference>
<evidence type="ECO:0000256" key="3">
    <source>
        <dbReference type="ARBA" id="ARBA00022989"/>
    </source>
</evidence>
<evidence type="ECO:0000256" key="7">
    <source>
        <dbReference type="SAM" id="Coils"/>
    </source>
</evidence>
<evidence type="ECO:0000313" key="9">
    <source>
        <dbReference type="Proteomes" id="UP000695000"/>
    </source>
</evidence>
<feature type="transmembrane region" description="Helical" evidence="8">
    <location>
        <begin position="422"/>
        <end position="443"/>
    </location>
</feature>
<name>A0ABM1MY79_NICVS</name>
<organism evidence="9 10">
    <name type="scientific">Nicrophorus vespilloides</name>
    <name type="common">Boreal carrion beetle</name>
    <dbReference type="NCBI Taxonomy" id="110193"/>
    <lineage>
        <taxon>Eukaryota</taxon>
        <taxon>Metazoa</taxon>
        <taxon>Ecdysozoa</taxon>
        <taxon>Arthropoda</taxon>
        <taxon>Hexapoda</taxon>
        <taxon>Insecta</taxon>
        <taxon>Pterygota</taxon>
        <taxon>Neoptera</taxon>
        <taxon>Endopterygota</taxon>
        <taxon>Coleoptera</taxon>
        <taxon>Polyphaga</taxon>
        <taxon>Staphyliniformia</taxon>
        <taxon>Silphidae</taxon>
        <taxon>Nicrophorinae</taxon>
        <taxon>Nicrophorus</taxon>
    </lineage>
</organism>
<sequence length="447" mass="51692">MAWLQNLAGKAEDFLNKIDKNAATVLSETASSVELTEEALLVEVPECSTPTSIIEIVNERETPEDVAEDVGIVMTASPQEIIVFEKSLDFTEMSSKESTTSLNHQEDLDKFEDHIKKLEEETQQLTKQNLNLQHLYSEAKNENASLQNQAQRSAEIAQQAYHQMEQYKVRAQLILQEKEKLINVKSNTKDCDSQNQILSTYNEELKKELQFQQNRNEEYNEKIESLNRDLSVLQQQYVAVQNSSQQSNDSLHENLKTERKFRANFEEDLQLKTKEIQTLQMQLASQQSALRAREMEIVKLKDDLRLSSQPGSDVGDTRFHTLTQTLMKKQNTLETITSERNALKIQLEKLEGSYNRLLNQKERTVVQVRNETDDLRTQVPRLMQVSPLDVGMTRKVKHAYSTLDTISIRTGVFLRRYPLARIFVFCYMILLHIWVLIILFTYVPTTL</sequence>
<evidence type="ECO:0000256" key="4">
    <source>
        <dbReference type="ARBA" id="ARBA00023034"/>
    </source>
</evidence>
<keyword evidence="3 8" id="KW-1133">Transmembrane helix</keyword>
<evidence type="ECO:0000256" key="2">
    <source>
        <dbReference type="ARBA" id="ARBA00022692"/>
    </source>
</evidence>
<feature type="coiled-coil region" evidence="7">
    <location>
        <begin position="202"/>
        <end position="282"/>
    </location>
</feature>
<dbReference type="InterPro" id="IPR019177">
    <property type="entry name" value="Golgin_subfamily_A_member_5"/>
</dbReference>
<accession>A0ABM1MY79</accession>
<dbReference type="GeneID" id="108564866"/>
<evidence type="ECO:0000256" key="1">
    <source>
        <dbReference type="ARBA" id="ARBA00004409"/>
    </source>
</evidence>
<dbReference type="PANTHER" id="PTHR13815">
    <property type="entry name" value="GOLGIN-84"/>
    <property type="match status" value="1"/>
</dbReference>
<keyword evidence="5 7" id="KW-0175">Coiled coil</keyword>
<evidence type="ECO:0000313" key="10">
    <source>
        <dbReference type="RefSeq" id="XP_017779529.1"/>
    </source>
</evidence>
<dbReference type="PANTHER" id="PTHR13815:SF7">
    <property type="entry name" value="GOLGIN SUBFAMILY A MEMBER 5"/>
    <property type="match status" value="1"/>
</dbReference>
<keyword evidence="6 8" id="KW-0472">Membrane</keyword>
<keyword evidence="9" id="KW-1185">Reference proteome</keyword>
<evidence type="ECO:0000256" key="5">
    <source>
        <dbReference type="ARBA" id="ARBA00023054"/>
    </source>
</evidence>
<dbReference type="RefSeq" id="XP_017779529.1">
    <property type="nucleotide sequence ID" value="XM_017924040.1"/>
</dbReference>
<gene>
    <name evidence="10" type="primary">LOC108564866</name>
</gene>
<reference evidence="10" key="1">
    <citation type="submission" date="2025-08" db="UniProtKB">
        <authorList>
            <consortium name="RefSeq"/>
        </authorList>
    </citation>
    <scope>IDENTIFICATION</scope>
    <source>
        <tissue evidence="10">Whole Larva</tissue>
    </source>
</reference>
<evidence type="ECO:0000256" key="6">
    <source>
        <dbReference type="ARBA" id="ARBA00023136"/>
    </source>
</evidence>
<feature type="coiled-coil region" evidence="7">
    <location>
        <begin position="326"/>
        <end position="378"/>
    </location>
</feature>
<protein>
    <submittedName>
        <fullName evidence="10">Golgin-84</fullName>
    </submittedName>
</protein>
<keyword evidence="4" id="KW-0333">Golgi apparatus</keyword>
<dbReference type="Pfam" id="PF09787">
    <property type="entry name" value="Golgin_A5"/>
    <property type="match status" value="1"/>
</dbReference>
<feature type="coiled-coil region" evidence="7">
    <location>
        <begin position="101"/>
        <end position="156"/>
    </location>
</feature>
<proteinExistence type="predicted"/>
<comment type="subcellular location">
    <subcellularLocation>
        <location evidence="1">Golgi apparatus membrane</location>
        <topology evidence="1">Single-pass type IV membrane protein</topology>
    </subcellularLocation>
</comment>
<keyword evidence="2 8" id="KW-0812">Transmembrane</keyword>
<evidence type="ECO:0000256" key="8">
    <source>
        <dbReference type="SAM" id="Phobius"/>
    </source>
</evidence>